<dbReference type="Proteomes" id="UP001500274">
    <property type="component" value="Unassembled WGS sequence"/>
</dbReference>
<keyword evidence="1" id="KW-0597">Phosphoprotein</keyword>
<dbReference type="InterPro" id="IPR008984">
    <property type="entry name" value="SMAD_FHA_dom_sf"/>
</dbReference>
<evidence type="ECO:0000256" key="2">
    <source>
        <dbReference type="SAM" id="MobiDB-lite"/>
    </source>
</evidence>
<proteinExistence type="predicted"/>
<dbReference type="InterPro" id="IPR000253">
    <property type="entry name" value="FHA_dom"/>
</dbReference>
<reference evidence="4 5" key="1">
    <citation type="journal article" date="2019" name="Int. J. Syst. Evol. Microbiol.">
        <title>The Global Catalogue of Microorganisms (GCM) 10K type strain sequencing project: providing services to taxonomists for standard genome sequencing and annotation.</title>
        <authorList>
            <consortium name="The Broad Institute Genomics Platform"/>
            <consortium name="The Broad Institute Genome Sequencing Center for Infectious Disease"/>
            <person name="Wu L."/>
            <person name="Ma J."/>
        </authorList>
    </citation>
    <scope>NUCLEOTIDE SEQUENCE [LARGE SCALE GENOMIC DNA]</scope>
    <source>
        <strain evidence="4 5">JCM 16365</strain>
    </source>
</reference>
<feature type="region of interest" description="Disordered" evidence="2">
    <location>
        <begin position="179"/>
        <end position="214"/>
    </location>
</feature>
<dbReference type="SUPFAM" id="SSF49879">
    <property type="entry name" value="SMAD/FHA domain"/>
    <property type="match status" value="1"/>
</dbReference>
<accession>A0ABN3PGD4</accession>
<evidence type="ECO:0000313" key="5">
    <source>
        <dbReference type="Proteomes" id="UP001500274"/>
    </source>
</evidence>
<evidence type="ECO:0000256" key="1">
    <source>
        <dbReference type="ARBA" id="ARBA00022553"/>
    </source>
</evidence>
<name>A0ABN3PGD4_9MICO</name>
<feature type="domain" description="FHA" evidence="3">
    <location>
        <begin position="225"/>
        <end position="281"/>
    </location>
</feature>
<dbReference type="RefSeq" id="WP_344229901.1">
    <property type="nucleotide sequence ID" value="NZ_BAAARI010000015.1"/>
</dbReference>
<comment type="caution">
    <text evidence="4">The sequence shown here is derived from an EMBL/GenBank/DDBJ whole genome shotgun (WGS) entry which is preliminary data.</text>
</comment>
<organism evidence="4 5">
    <name type="scientific">Microbacterium binotii</name>
    <dbReference type="NCBI Taxonomy" id="462710"/>
    <lineage>
        <taxon>Bacteria</taxon>
        <taxon>Bacillati</taxon>
        <taxon>Actinomycetota</taxon>
        <taxon>Actinomycetes</taxon>
        <taxon>Micrococcales</taxon>
        <taxon>Microbacteriaceae</taxon>
        <taxon>Microbacterium</taxon>
    </lineage>
</organism>
<sequence length="319" mass="33037">MAERTWFEGPLPAIATDTLAVIVGGEAAVAAARRVLSTGSMPGTPEILDALLADGIAAVPAFAVVALDDDRLTAFVRGEFVLRFEDRSRRVWRVDGVGAHTWREVEAASVVRAWAGAPDAEPKLFDLGPTPERPVRVGPTTAAGIMLRGRPAVSRPPVPTPVPRASAPAPAPIAAAGSTLAEPADDETVVTSSSALAPKPAPRTPRAPRAIQLPGGDIVPIHGTLLVGRGPRSSRVEGDDLPTLVALGDVSRDVSRAHVKIWTDGTRVQIEDLATPGGTAVIDADGVARLLVPDRAVEVREGASAELAGGARIRFVGDA</sequence>
<feature type="region of interest" description="Disordered" evidence="2">
    <location>
        <begin position="151"/>
        <end position="170"/>
    </location>
</feature>
<dbReference type="Gene3D" id="2.60.200.20">
    <property type="match status" value="1"/>
</dbReference>
<evidence type="ECO:0000313" key="4">
    <source>
        <dbReference type="EMBL" id="GAA2584568.1"/>
    </source>
</evidence>
<protein>
    <recommendedName>
        <fullName evidence="3">FHA domain-containing protein</fullName>
    </recommendedName>
</protein>
<dbReference type="PROSITE" id="PS50006">
    <property type="entry name" value="FHA_DOMAIN"/>
    <property type="match status" value="1"/>
</dbReference>
<dbReference type="EMBL" id="BAAARI010000015">
    <property type="protein sequence ID" value="GAA2584568.1"/>
    <property type="molecule type" value="Genomic_DNA"/>
</dbReference>
<evidence type="ECO:0000259" key="3">
    <source>
        <dbReference type="PROSITE" id="PS50006"/>
    </source>
</evidence>
<keyword evidence="5" id="KW-1185">Reference proteome</keyword>
<gene>
    <name evidence="4" type="ORF">GCM10009862_24550</name>
</gene>